<dbReference type="Proteomes" id="UP001480973">
    <property type="component" value="Unassembled WGS sequence"/>
</dbReference>
<organism evidence="1 2">
    <name type="scientific">Lachnospira intestinalis</name>
    <dbReference type="NCBI Taxonomy" id="3133158"/>
    <lineage>
        <taxon>Bacteria</taxon>
        <taxon>Bacillati</taxon>
        <taxon>Bacillota</taxon>
        <taxon>Clostridia</taxon>
        <taxon>Lachnospirales</taxon>
        <taxon>Lachnospiraceae</taxon>
        <taxon>Lachnospira</taxon>
    </lineage>
</organism>
<keyword evidence="2" id="KW-1185">Reference proteome</keyword>
<evidence type="ECO:0008006" key="3">
    <source>
        <dbReference type="Google" id="ProtNLM"/>
    </source>
</evidence>
<proteinExistence type="predicted"/>
<reference evidence="1 2" key="1">
    <citation type="submission" date="2024-03" db="EMBL/GenBank/DDBJ databases">
        <title>Human intestinal bacterial collection.</title>
        <authorList>
            <person name="Pauvert C."/>
            <person name="Hitch T.C.A."/>
            <person name="Clavel T."/>
        </authorList>
    </citation>
    <scope>NUCLEOTIDE SEQUENCE [LARGE SCALE GENOMIC DNA]</scope>
    <source>
        <strain evidence="1 2">CLA-JM-H10</strain>
    </source>
</reference>
<protein>
    <recommendedName>
        <fullName evidence="3">WXG100 family type VII secretion target</fullName>
    </recommendedName>
</protein>
<evidence type="ECO:0000313" key="1">
    <source>
        <dbReference type="EMBL" id="MEQ2534763.1"/>
    </source>
</evidence>
<gene>
    <name evidence="1" type="ORF">WMO38_06490</name>
</gene>
<sequence>MAVKASPETIREMRGIIANTIKDIEKISSGIRTGISATEDWEDTQAAQFNMLMQRIARFTEKPIETLQKALPKLEKLAQSLDQYNRVKF</sequence>
<evidence type="ECO:0000313" key="2">
    <source>
        <dbReference type="Proteomes" id="UP001480973"/>
    </source>
</evidence>
<accession>A0ABV1GMU4</accession>
<comment type="caution">
    <text evidence="1">The sequence shown here is derived from an EMBL/GenBank/DDBJ whole genome shotgun (WGS) entry which is preliminary data.</text>
</comment>
<name>A0ABV1GMU4_9FIRM</name>
<dbReference type="EMBL" id="JBBMES010000005">
    <property type="protein sequence ID" value="MEQ2534763.1"/>
    <property type="molecule type" value="Genomic_DNA"/>
</dbReference>